<dbReference type="RefSeq" id="WP_342732413.1">
    <property type="nucleotide sequence ID" value="NZ_FOHJ01000006.1"/>
</dbReference>
<evidence type="ECO:0000313" key="3">
    <source>
        <dbReference type="Proteomes" id="UP000199095"/>
    </source>
</evidence>
<dbReference type="InterPro" id="IPR038503">
    <property type="entry name" value="SpoIIIAH_sf"/>
</dbReference>
<organism evidence="2 3">
    <name type="scientific">Salinibacillus kushneri</name>
    <dbReference type="NCBI Taxonomy" id="237682"/>
    <lineage>
        <taxon>Bacteria</taxon>
        <taxon>Bacillati</taxon>
        <taxon>Bacillota</taxon>
        <taxon>Bacilli</taxon>
        <taxon>Bacillales</taxon>
        <taxon>Bacillaceae</taxon>
        <taxon>Salinibacillus</taxon>
    </lineage>
</organism>
<evidence type="ECO:0000313" key="2">
    <source>
        <dbReference type="EMBL" id="SET61205.1"/>
    </source>
</evidence>
<dbReference type="InterPro" id="IPR024232">
    <property type="entry name" value="SpoIIIAH"/>
</dbReference>
<dbReference type="AlphaFoldDB" id="A0A1I0FU64"/>
<dbReference type="Proteomes" id="UP000199095">
    <property type="component" value="Unassembled WGS sequence"/>
</dbReference>
<dbReference type="STRING" id="237682.SAMN05421676_10670"/>
<feature type="region of interest" description="Disordered" evidence="1">
    <location>
        <begin position="39"/>
        <end position="75"/>
    </location>
</feature>
<dbReference type="EMBL" id="FOHJ01000006">
    <property type="protein sequence ID" value="SET61205.1"/>
    <property type="molecule type" value="Genomic_DNA"/>
</dbReference>
<dbReference type="Pfam" id="PF12685">
    <property type="entry name" value="SpoIIIAH"/>
    <property type="match status" value="1"/>
</dbReference>
<reference evidence="3" key="1">
    <citation type="submission" date="2016-10" db="EMBL/GenBank/DDBJ databases">
        <authorList>
            <person name="Varghese N."/>
            <person name="Submissions S."/>
        </authorList>
    </citation>
    <scope>NUCLEOTIDE SEQUENCE [LARGE SCALE GENOMIC DNA]</scope>
    <source>
        <strain evidence="3">CGMCC 1.3566</strain>
    </source>
</reference>
<gene>
    <name evidence="2" type="ORF">SAMN05421676_10670</name>
</gene>
<dbReference type="Gene3D" id="1.10.287.4300">
    <property type="entry name" value="Stage III sporulation protein AH-like"/>
    <property type="match status" value="1"/>
</dbReference>
<evidence type="ECO:0000256" key="1">
    <source>
        <dbReference type="SAM" id="MobiDB-lite"/>
    </source>
</evidence>
<protein>
    <submittedName>
        <fullName evidence="2">Stage III sporulation protein AH</fullName>
    </submittedName>
</protein>
<sequence length="195" mass="21866">MMLKKQTVWLLTMLSLLIVLSVYYMTSPGGDQVALINDENEESSEETSNDESTIETNITEGEATEVDGNGNPISATSTDDLFTQLRLEIQDMRSQKLEQLDEVLTSNSATAAEKNEAMEEKNRLEEVQTKEGILEKVIQSEKNYSDVLVRAEDDVVNVTIKAEEHTETDANHIMQMVKDEFGEVLVEVKYQPTNG</sequence>
<feature type="compositionally biased region" description="Acidic residues" evidence="1">
    <location>
        <begin position="39"/>
        <end position="53"/>
    </location>
</feature>
<accession>A0A1I0FU64</accession>
<proteinExistence type="predicted"/>
<name>A0A1I0FU64_9BACI</name>
<keyword evidence="3" id="KW-1185">Reference proteome</keyword>